<name>A0A285IUF2_9ACTN</name>
<keyword evidence="1" id="KW-0472">Membrane</keyword>
<dbReference type="Proteomes" id="UP000219612">
    <property type="component" value="Unassembled WGS sequence"/>
</dbReference>
<dbReference type="OrthoDB" id="3298837at2"/>
<organism evidence="2 3">
    <name type="scientific">Paractinoplanes atraurantiacus</name>
    <dbReference type="NCBI Taxonomy" id="1036182"/>
    <lineage>
        <taxon>Bacteria</taxon>
        <taxon>Bacillati</taxon>
        <taxon>Actinomycetota</taxon>
        <taxon>Actinomycetes</taxon>
        <taxon>Micromonosporales</taxon>
        <taxon>Micromonosporaceae</taxon>
        <taxon>Paractinoplanes</taxon>
    </lineage>
</organism>
<feature type="transmembrane region" description="Helical" evidence="1">
    <location>
        <begin position="234"/>
        <end position="252"/>
    </location>
</feature>
<keyword evidence="1" id="KW-0812">Transmembrane</keyword>
<dbReference type="RefSeq" id="WP_097322664.1">
    <property type="nucleotide sequence ID" value="NZ_OBDY01000012.1"/>
</dbReference>
<feature type="transmembrane region" description="Helical" evidence="1">
    <location>
        <begin position="258"/>
        <end position="279"/>
    </location>
</feature>
<evidence type="ECO:0000256" key="1">
    <source>
        <dbReference type="SAM" id="Phobius"/>
    </source>
</evidence>
<evidence type="ECO:0000313" key="2">
    <source>
        <dbReference type="EMBL" id="SNY51639.1"/>
    </source>
</evidence>
<feature type="transmembrane region" description="Helical" evidence="1">
    <location>
        <begin position="12"/>
        <end position="42"/>
    </location>
</feature>
<feature type="transmembrane region" description="Helical" evidence="1">
    <location>
        <begin position="92"/>
        <end position="112"/>
    </location>
</feature>
<gene>
    <name evidence="2" type="ORF">SAMN05421748_11242</name>
</gene>
<dbReference type="AlphaFoldDB" id="A0A285IUF2"/>
<proteinExistence type="predicted"/>
<keyword evidence="1" id="KW-1133">Transmembrane helix</keyword>
<keyword evidence="3" id="KW-1185">Reference proteome</keyword>
<sequence length="285" mass="30149">MLIVRHRRATLVGGAAVLVILALAHRGALLLAAAVALTLLAWYLAERPRTPSMPGFTTPRGPALILAGLAHFALIAACLSLGLGLAGPDRTAWVVLLIATLTPLPFYGYGLWHGTGVTFTPTGVRADKLAGTLFYPWSALAETQPRNDLDGEITVAFLEEPETTGRPANHDTLIFDKTSAAFVAAALRFYAAHPAERPKIGTPEAYRRLIAGIAAEPDRPLPAPTPRPATRDTAIGLTVIAAATTIGLWTAWHLTGHGLIALLPQVMLLPALFGIALIIRARATP</sequence>
<accession>A0A285IUF2</accession>
<evidence type="ECO:0008006" key="4">
    <source>
        <dbReference type="Google" id="ProtNLM"/>
    </source>
</evidence>
<evidence type="ECO:0000313" key="3">
    <source>
        <dbReference type="Proteomes" id="UP000219612"/>
    </source>
</evidence>
<dbReference type="EMBL" id="OBDY01000012">
    <property type="protein sequence ID" value="SNY51639.1"/>
    <property type="molecule type" value="Genomic_DNA"/>
</dbReference>
<protein>
    <recommendedName>
        <fullName evidence="4">PH domain-containing protein</fullName>
    </recommendedName>
</protein>
<feature type="transmembrane region" description="Helical" evidence="1">
    <location>
        <begin position="63"/>
        <end position="86"/>
    </location>
</feature>
<reference evidence="2 3" key="1">
    <citation type="submission" date="2017-09" db="EMBL/GenBank/DDBJ databases">
        <authorList>
            <person name="Ehlers B."/>
            <person name="Leendertz F.H."/>
        </authorList>
    </citation>
    <scope>NUCLEOTIDE SEQUENCE [LARGE SCALE GENOMIC DNA]</scope>
    <source>
        <strain evidence="2 3">CGMCC 4.6857</strain>
    </source>
</reference>